<evidence type="ECO:0000256" key="1">
    <source>
        <dbReference type="ARBA" id="ARBA00001971"/>
    </source>
</evidence>
<dbReference type="PRINTS" id="PR00463">
    <property type="entry name" value="EP450I"/>
</dbReference>
<dbReference type="GO" id="GO:0005506">
    <property type="term" value="F:iron ion binding"/>
    <property type="evidence" value="ECO:0007669"/>
    <property type="project" value="InterPro"/>
</dbReference>
<keyword evidence="4 8" id="KW-0479">Metal-binding</keyword>
<dbReference type="PANTHER" id="PTHR24305">
    <property type="entry name" value="CYTOCHROME P450"/>
    <property type="match status" value="1"/>
</dbReference>
<dbReference type="GeneID" id="34606782"/>
<comment type="caution">
    <text evidence="10">The sequence shown here is derived from an EMBL/GenBank/DDBJ whole genome shotgun (WGS) entry which is preliminary data.</text>
</comment>
<accession>A0A177ESX3</accession>
<keyword evidence="3 8" id="KW-0349">Heme</keyword>
<dbReference type="PROSITE" id="PS00086">
    <property type="entry name" value="CYTOCHROME_P450"/>
    <property type="match status" value="1"/>
</dbReference>
<evidence type="ECO:0000256" key="9">
    <source>
        <dbReference type="RuleBase" id="RU000461"/>
    </source>
</evidence>
<reference evidence="10 11" key="1">
    <citation type="submission" date="2016-03" db="EMBL/GenBank/DDBJ databases">
        <title>Draft genome sequence of the Fonsecaea monophora CBS 269.37.</title>
        <authorList>
            <person name="Bombassaro A."/>
            <person name="Vinicius W.A."/>
            <person name="De Hoog S."/>
            <person name="Sun J."/>
            <person name="Souza E.M."/>
            <person name="Raittz R.T."/>
            <person name="Costa F."/>
            <person name="Leao A.C."/>
            <person name="Tadra-Sfeir M.Z."/>
            <person name="Baura V."/>
            <person name="Balsanelli E."/>
            <person name="Pedrosa F.O."/>
            <person name="Moreno L.F."/>
            <person name="Steffens M.B."/>
            <person name="Xi L."/>
            <person name="Bocca A.L."/>
            <person name="Felipe M.S."/>
            <person name="Teixeira M."/>
            <person name="Telles Filho F.Q."/>
            <person name="Azevedo C.M."/>
            <person name="Gomes R."/>
            <person name="Vicente V.A."/>
        </authorList>
    </citation>
    <scope>NUCLEOTIDE SEQUENCE [LARGE SCALE GENOMIC DNA]</scope>
    <source>
        <strain evidence="10 11">CBS 269.37</strain>
    </source>
</reference>
<keyword evidence="11" id="KW-1185">Reference proteome</keyword>
<comment type="similarity">
    <text evidence="2 9">Belongs to the cytochrome P450 family.</text>
</comment>
<dbReference type="RefSeq" id="XP_022506114.1">
    <property type="nucleotide sequence ID" value="XM_022661578.1"/>
</dbReference>
<dbReference type="SUPFAM" id="SSF48264">
    <property type="entry name" value="Cytochrome P450"/>
    <property type="match status" value="1"/>
</dbReference>
<evidence type="ECO:0000256" key="3">
    <source>
        <dbReference type="ARBA" id="ARBA00022617"/>
    </source>
</evidence>
<name>A0A177ESX3_9EURO</name>
<dbReference type="GO" id="GO:0020037">
    <property type="term" value="F:heme binding"/>
    <property type="evidence" value="ECO:0007669"/>
    <property type="project" value="InterPro"/>
</dbReference>
<evidence type="ECO:0000256" key="5">
    <source>
        <dbReference type="ARBA" id="ARBA00023002"/>
    </source>
</evidence>
<dbReference type="Proteomes" id="UP000077002">
    <property type="component" value="Unassembled WGS sequence"/>
</dbReference>
<gene>
    <name evidence="10" type="ORF">AYO21_11694</name>
</gene>
<evidence type="ECO:0000256" key="6">
    <source>
        <dbReference type="ARBA" id="ARBA00023004"/>
    </source>
</evidence>
<comment type="cofactor">
    <cofactor evidence="1 8">
        <name>heme</name>
        <dbReference type="ChEBI" id="CHEBI:30413"/>
    </cofactor>
</comment>
<dbReference type="InterPro" id="IPR036396">
    <property type="entry name" value="Cyt_P450_sf"/>
</dbReference>
<protein>
    <submittedName>
        <fullName evidence="10">Uncharacterized protein</fullName>
    </submittedName>
</protein>
<dbReference type="PANTHER" id="PTHR24305:SF230">
    <property type="entry name" value="P450, PUTATIVE (EUROFUNG)-RELATED"/>
    <property type="match status" value="1"/>
</dbReference>
<dbReference type="InterPro" id="IPR002401">
    <property type="entry name" value="Cyt_P450_E_grp-I"/>
</dbReference>
<evidence type="ECO:0000256" key="4">
    <source>
        <dbReference type="ARBA" id="ARBA00022723"/>
    </source>
</evidence>
<evidence type="ECO:0000313" key="10">
    <source>
        <dbReference type="EMBL" id="OAG34162.1"/>
    </source>
</evidence>
<dbReference type="PRINTS" id="PR00385">
    <property type="entry name" value="P450"/>
</dbReference>
<proteinExistence type="inferred from homology"/>
<dbReference type="Gene3D" id="1.10.630.10">
    <property type="entry name" value="Cytochrome P450"/>
    <property type="match status" value="1"/>
</dbReference>
<evidence type="ECO:0000256" key="2">
    <source>
        <dbReference type="ARBA" id="ARBA00010617"/>
    </source>
</evidence>
<dbReference type="FunFam" id="1.10.630.10:FF:000047">
    <property type="entry name" value="Cytochrome P450 monooxygenase"/>
    <property type="match status" value="1"/>
</dbReference>
<dbReference type="InterPro" id="IPR001128">
    <property type="entry name" value="Cyt_P450"/>
</dbReference>
<keyword evidence="5 9" id="KW-0560">Oxidoreductase</keyword>
<evidence type="ECO:0000313" key="11">
    <source>
        <dbReference type="Proteomes" id="UP000077002"/>
    </source>
</evidence>
<dbReference type="AlphaFoldDB" id="A0A177ESX3"/>
<feature type="binding site" description="axial binding residue" evidence="8">
    <location>
        <position position="457"/>
    </location>
    <ligand>
        <name>heme</name>
        <dbReference type="ChEBI" id="CHEBI:30413"/>
    </ligand>
    <ligandPart>
        <name>Fe</name>
        <dbReference type="ChEBI" id="CHEBI:18248"/>
    </ligandPart>
</feature>
<keyword evidence="7 9" id="KW-0503">Monooxygenase</keyword>
<keyword evidence="6 8" id="KW-0408">Iron</keyword>
<dbReference type="GO" id="GO:0016705">
    <property type="term" value="F:oxidoreductase activity, acting on paired donors, with incorporation or reduction of molecular oxygen"/>
    <property type="evidence" value="ECO:0007669"/>
    <property type="project" value="InterPro"/>
</dbReference>
<dbReference type="CDD" id="cd11058">
    <property type="entry name" value="CYP60B-like"/>
    <property type="match status" value="1"/>
</dbReference>
<dbReference type="GO" id="GO:0004497">
    <property type="term" value="F:monooxygenase activity"/>
    <property type="evidence" value="ECO:0007669"/>
    <property type="project" value="UniProtKB-KW"/>
</dbReference>
<dbReference type="InterPro" id="IPR017972">
    <property type="entry name" value="Cyt_P450_CS"/>
</dbReference>
<dbReference type="GO" id="GO:0009403">
    <property type="term" value="P:toxin biosynthetic process"/>
    <property type="evidence" value="ECO:0007669"/>
    <property type="project" value="UniProtKB-ARBA"/>
</dbReference>
<organism evidence="10 11">
    <name type="scientific">Fonsecaea monophora</name>
    <dbReference type="NCBI Taxonomy" id="254056"/>
    <lineage>
        <taxon>Eukaryota</taxon>
        <taxon>Fungi</taxon>
        <taxon>Dikarya</taxon>
        <taxon>Ascomycota</taxon>
        <taxon>Pezizomycotina</taxon>
        <taxon>Eurotiomycetes</taxon>
        <taxon>Chaetothyriomycetidae</taxon>
        <taxon>Chaetothyriales</taxon>
        <taxon>Herpotrichiellaceae</taxon>
        <taxon>Fonsecaea</taxon>
    </lineage>
</organism>
<evidence type="ECO:0000256" key="7">
    <source>
        <dbReference type="ARBA" id="ARBA00023033"/>
    </source>
</evidence>
<dbReference type="InterPro" id="IPR050121">
    <property type="entry name" value="Cytochrome_P450_monoxygenase"/>
</dbReference>
<dbReference type="EMBL" id="LVKK01000176">
    <property type="protein sequence ID" value="OAG34162.1"/>
    <property type="molecule type" value="Genomic_DNA"/>
</dbReference>
<dbReference type="Pfam" id="PF00067">
    <property type="entry name" value="p450"/>
    <property type="match status" value="1"/>
</dbReference>
<sequence>MKSSTIAADLGFVHRPDTVLVKSGKLVLYAVANAVYNVYLHPLRRYPGPKAWAASRLPWFYNTTSGQIHTRLTALHKQYGPVVRIAPNELSYTEPAAWRQIYGHRSVEMPKDLDGAGIMPSFNGAYSIINAPHDHHLRLRRAIAPAFSEKALREQESMLQTYVDLLVSRLKETCKRGPQDLVSWYNFATFDMMGDMAFGEPFGCLRDGQNHAWVNLIFSSVKSYPWYQVFLYYGIMSIAAFFTPKKLADAKRDADANAHTKVDRRMAMKALARKDFMSYILPEENDRQGMEVSLDEIKETAAILIIAGSETSATLLSGVTYYMLTHPRIYERAVKEVRGAFQTYADISMIKTGALKYIPAIVQEAFRMYPPAPVTFPRKVPGAGEEVLGRWVPGGTTVGVPQYAAYRSSSNFYRPDDFLPERWLSAADCVDGDLPAELFANDQAQVLQPFSFGPRNCIGKALAYVEIRLILAKMLWSFDMSLTPQQARTPWDDQGTYMMWEKHPLMVNLQVVQRGS</sequence>
<dbReference type="OrthoDB" id="1470350at2759"/>
<evidence type="ECO:0000256" key="8">
    <source>
        <dbReference type="PIRSR" id="PIRSR602401-1"/>
    </source>
</evidence>